<sequence>MHLSRRITDWLEFHWVTPAYSGWLLGGLSIFFFIAGMNTLSGWLYVISGIGLALLAIAAILPRRTLRKLGISRAPIHPVSAGDVLTVELVIENLSHQPKALVQVQDELPSALGNSITKSIEFIPAHRSHHWIQSYPTQRRGVYRWQTVQLRTANPLGLFWCCRIYEVKAHAIVYPVVLPLVRCPLIDEMGQDASLLFNSDRRAQAATEGLTRSLRPYRWGDPIRFVHWRSSARYGELRVRELEVFTGGQELIIGLDSQYAWTADSSDSTINPFEEAVIAAASLYFYACHRNLNVKLWTATTGLIQGNQVVLEALAATQAGEAARVSYLPTVPIVWLTQNAMSLKTLPPGSRWILWSDSQAPVDKGDRNQGIASQYPGILIEREQSLQQQLQSPAGRL</sequence>
<evidence type="ECO:0000313" key="3">
    <source>
        <dbReference type="EMBL" id="HGW93937.1"/>
    </source>
</evidence>
<evidence type="ECO:0000259" key="2">
    <source>
        <dbReference type="Pfam" id="PF01882"/>
    </source>
</evidence>
<organism evidence="3">
    <name type="scientific">Oscillatoriales cyanobacterium SpSt-402</name>
    <dbReference type="NCBI Taxonomy" id="2282168"/>
    <lineage>
        <taxon>Bacteria</taxon>
        <taxon>Bacillati</taxon>
        <taxon>Cyanobacteriota</taxon>
        <taxon>Cyanophyceae</taxon>
        <taxon>Oscillatoriophycideae</taxon>
        <taxon>Oscillatoriales</taxon>
    </lineage>
</organism>
<feature type="transmembrane region" description="Helical" evidence="1">
    <location>
        <begin position="20"/>
        <end position="37"/>
    </location>
</feature>
<dbReference type="EMBL" id="DSRD01000426">
    <property type="protein sequence ID" value="HGW93937.1"/>
    <property type="molecule type" value="Genomic_DNA"/>
</dbReference>
<protein>
    <submittedName>
        <fullName evidence="3">DUF58 domain-containing protein</fullName>
    </submittedName>
</protein>
<keyword evidence="1" id="KW-1133">Transmembrane helix</keyword>
<accession>A0A832H2M1</accession>
<gene>
    <name evidence="3" type="ORF">ENR47_06610</name>
</gene>
<keyword evidence="1" id="KW-0812">Transmembrane</keyword>
<dbReference type="AlphaFoldDB" id="A0A832H2M1"/>
<reference evidence="3" key="1">
    <citation type="journal article" date="2020" name="mSystems">
        <title>Genome- and Community-Level Interaction Insights into Carbon Utilization and Element Cycling Functions of Hydrothermarchaeota in Hydrothermal Sediment.</title>
        <authorList>
            <person name="Zhou Z."/>
            <person name="Liu Y."/>
            <person name="Xu W."/>
            <person name="Pan J."/>
            <person name="Luo Z.H."/>
            <person name="Li M."/>
        </authorList>
    </citation>
    <scope>NUCLEOTIDE SEQUENCE [LARGE SCALE GENOMIC DNA]</scope>
    <source>
        <strain evidence="3">SpSt-402</strain>
    </source>
</reference>
<feature type="transmembrane region" description="Helical" evidence="1">
    <location>
        <begin position="43"/>
        <end position="61"/>
    </location>
</feature>
<name>A0A832H2M1_9CYAN</name>
<proteinExistence type="predicted"/>
<dbReference type="InterPro" id="IPR002881">
    <property type="entry name" value="DUF58"/>
</dbReference>
<keyword evidence="1" id="KW-0472">Membrane</keyword>
<dbReference type="PANTHER" id="PTHR34351">
    <property type="entry name" value="SLR1927 PROTEIN-RELATED"/>
    <property type="match status" value="1"/>
</dbReference>
<dbReference type="PANTHER" id="PTHR34351:SF1">
    <property type="entry name" value="SLR1927 PROTEIN"/>
    <property type="match status" value="1"/>
</dbReference>
<dbReference type="Pfam" id="PF01882">
    <property type="entry name" value="DUF58"/>
    <property type="match status" value="1"/>
</dbReference>
<evidence type="ECO:0000256" key="1">
    <source>
        <dbReference type="SAM" id="Phobius"/>
    </source>
</evidence>
<comment type="caution">
    <text evidence="3">The sequence shown here is derived from an EMBL/GenBank/DDBJ whole genome shotgun (WGS) entry which is preliminary data.</text>
</comment>
<feature type="domain" description="DUF58" evidence="2">
    <location>
        <begin position="214"/>
        <end position="301"/>
    </location>
</feature>